<comment type="caution">
    <text evidence="2">The sequence shown here is derived from an EMBL/GenBank/DDBJ whole genome shotgun (WGS) entry which is preliminary data.</text>
</comment>
<proteinExistence type="predicted"/>
<protein>
    <recommendedName>
        <fullName evidence="4">Ig-like domain-containing protein</fullName>
    </recommendedName>
</protein>
<evidence type="ECO:0000256" key="1">
    <source>
        <dbReference type="SAM" id="Phobius"/>
    </source>
</evidence>
<keyword evidence="1" id="KW-0472">Membrane</keyword>
<sequence>MDLNCSLKCTDLSSCLEGSILWVKETGHLLLENRVGLKGDKSCISVLNVNLLMGNYRRYTCQFVLADKVKTEVHYTPVFSDSTDWPPLSYILLILRITGLILMISIIAVVSTRTRGPFCLQRQHIEL</sequence>
<dbReference type="EMBL" id="JAHRIM010096285">
    <property type="protein sequence ID" value="MEQ2278405.1"/>
    <property type="molecule type" value="Genomic_DNA"/>
</dbReference>
<keyword evidence="3" id="KW-1185">Reference proteome</keyword>
<dbReference type="Proteomes" id="UP001444071">
    <property type="component" value="Unassembled WGS sequence"/>
</dbReference>
<name>A0ABV0XAF0_9TELE</name>
<organism evidence="2 3">
    <name type="scientific">Xenotaenia resolanae</name>
    <dbReference type="NCBI Taxonomy" id="208358"/>
    <lineage>
        <taxon>Eukaryota</taxon>
        <taxon>Metazoa</taxon>
        <taxon>Chordata</taxon>
        <taxon>Craniata</taxon>
        <taxon>Vertebrata</taxon>
        <taxon>Euteleostomi</taxon>
        <taxon>Actinopterygii</taxon>
        <taxon>Neopterygii</taxon>
        <taxon>Teleostei</taxon>
        <taxon>Neoteleostei</taxon>
        <taxon>Acanthomorphata</taxon>
        <taxon>Ovalentaria</taxon>
        <taxon>Atherinomorphae</taxon>
        <taxon>Cyprinodontiformes</taxon>
        <taxon>Goodeidae</taxon>
        <taxon>Xenotaenia</taxon>
    </lineage>
</organism>
<keyword evidence="1" id="KW-1133">Transmembrane helix</keyword>
<reference evidence="2 3" key="1">
    <citation type="submission" date="2021-06" db="EMBL/GenBank/DDBJ databases">
        <authorList>
            <person name="Palmer J.M."/>
        </authorList>
    </citation>
    <scope>NUCLEOTIDE SEQUENCE [LARGE SCALE GENOMIC DNA]</scope>
    <source>
        <strain evidence="2 3">XR_2019</strain>
        <tissue evidence="2">Muscle</tissue>
    </source>
</reference>
<keyword evidence="1" id="KW-0812">Transmembrane</keyword>
<evidence type="ECO:0000313" key="2">
    <source>
        <dbReference type="EMBL" id="MEQ2278405.1"/>
    </source>
</evidence>
<gene>
    <name evidence="2" type="ORF">XENORESO_017889</name>
</gene>
<evidence type="ECO:0000313" key="3">
    <source>
        <dbReference type="Proteomes" id="UP001444071"/>
    </source>
</evidence>
<evidence type="ECO:0008006" key="4">
    <source>
        <dbReference type="Google" id="ProtNLM"/>
    </source>
</evidence>
<feature type="transmembrane region" description="Helical" evidence="1">
    <location>
        <begin position="88"/>
        <end position="110"/>
    </location>
</feature>
<accession>A0ABV0XAF0</accession>